<keyword evidence="4" id="KW-1185">Reference proteome</keyword>
<feature type="domain" description="PPIase FKBP-type" evidence="2">
    <location>
        <begin position="1"/>
        <end position="47"/>
    </location>
</feature>
<dbReference type="Proteomes" id="UP001279734">
    <property type="component" value="Unassembled WGS sequence"/>
</dbReference>
<dbReference type="SMART" id="SM00028">
    <property type="entry name" value="TPR"/>
    <property type="match status" value="2"/>
</dbReference>
<evidence type="ECO:0000313" key="3">
    <source>
        <dbReference type="EMBL" id="GMH13735.1"/>
    </source>
</evidence>
<dbReference type="PANTHER" id="PTHR46512">
    <property type="entry name" value="PEPTIDYLPROLYL ISOMERASE"/>
    <property type="match status" value="1"/>
</dbReference>
<keyword evidence="1" id="KW-0697">Rotamase</keyword>
<dbReference type="PROSITE" id="PS50059">
    <property type="entry name" value="FKBP_PPIASE"/>
    <property type="match status" value="1"/>
</dbReference>
<dbReference type="InterPro" id="IPR011990">
    <property type="entry name" value="TPR-like_helical_dom_sf"/>
</dbReference>
<dbReference type="InterPro" id="IPR001179">
    <property type="entry name" value="PPIase_FKBP_dom"/>
</dbReference>
<dbReference type="AlphaFoldDB" id="A0AAD3SN37"/>
<dbReference type="PANTHER" id="PTHR46512:SF11">
    <property type="entry name" value="PEPTIDYLPROLYL ISOMERASE"/>
    <property type="match status" value="1"/>
</dbReference>
<protein>
    <recommendedName>
        <fullName evidence="1">peptidylprolyl isomerase</fullName>
        <ecNumber evidence="1">5.2.1.8</ecNumber>
    </recommendedName>
</protein>
<evidence type="ECO:0000259" key="2">
    <source>
        <dbReference type="PROSITE" id="PS50059"/>
    </source>
</evidence>
<dbReference type="EMBL" id="BSYO01000013">
    <property type="protein sequence ID" value="GMH13735.1"/>
    <property type="molecule type" value="Genomic_DNA"/>
</dbReference>
<dbReference type="SUPFAM" id="SSF48452">
    <property type="entry name" value="TPR-like"/>
    <property type="match status" value="1"/>
</dbReference>
<dbReference type="Pfam" id="PF14559">
    <property type="entry name" value="TPR_19"/>
    <property type="match status" value="1"/>
</dbReference>
<gene>
    <name evidence="3" type="ORF">Nepgr_015576</name>
</gene>
<comment type="caution">
    <text evidence="3">The sequence shown here is derived from an EMBL/GenBank/DDBJ whole genome shotgun (WGS) entry which is preliminary data.</text>
</comment>
<dbReference type="GO" id="GO:0003755">
    <property type="term" value="F:peptidyl-prolyl cis-trans isomerase activity"/>
    <property type="evidence" value="ECO:0007669"/>
    <property type="project" value="UniProtKB-KW"/>
</dbReference>
<proteinExistence type="predicted"/>
<dbReference type="EC" id="5.2.1.8" evidence="1"/>
<dbReference type="Gene3D" id="1.25.40.10">
    <property type="entry name" value="Tetratricopeptide repeat domain"/>
    <property type="match status" value="1"/>
</dbReference>
<sequence>MTMKKGEVTLLTIAPEYAFSSLGFRHDLAVVPHNSTGYYEVDSFGDKEKKQAEALKITCNLNNAAYKLKLNDYKQAKKLCTKVLELDSQNVKALYKRAQVYINITNLDLAEFDIKKVLEIDPES</sequence>
<keyword evidence="1" id="KW-0413">Isomerase</keyword>
<dbReference type="SUPFAM" id="SSF54534">
    <property type="entry name" value="FKBP-like"/>
    <property type="match status" value="1"/>
</dbReference>
<reference evidence="3" key="1">
    <citation type="submission" date="2023-05" db="EMBL/GenBank/DDBJ databases">
        <title>Nepenthes gracilis genome sequencing.</title>
        <authorList>
            <person name="Fukushima K."/>
        </authorList>
    </citation>
    <scope>NUCLEOTIDE SEQUENCE</scope>
    <source>
        <strain evidence="3">SING2019-196</strain>
    </source>
</reference>
<dbReference type="PROSITE" id="PS50293">
    <property type="entry name" value="TPR_REGION"/>
    <property type="match status" value="1"/>
</dbReference>
<organism evidence="3 4">
    <name type="scientific">Nepenthes gracilis</name>
    <name type="common">Slender pitcher plant</name>
    <dbReference type="NCBI Taxonomy" id="150966"/>
    <lineage>
        <taxon>Eukaryota</taxon>
        <taxon>Viridiplantae</taxon>
        <taxon>Streptophyta</taxon>
        <taxon>Embryophyta</taxon>
        <taxon>Tracheophyta</taxon>
        <taxon>Spermatophyta</taxon>
        <taxon>Magnoliopsida</taxon>
        <taxon>eudicotyledons</taxon>
        <taxon>Gunneridae</taxon>
        <taxon>Pentapetalae</taxon>
        <taxon>Caryophyllales</taxon>
        <taxon>Nepenthaceae</taxon>
        <taxon>Nepenthes</taxon>
    </lineage>
</organism>
<dbReference type="InterPro" id="IPR050754">
    <property type="entry name" value="FKBP4/5/8-like"/>
</dbReference>
<accession>A0AAD3SN37</accession>
<evidence type="ECO:0000313" key="4">
    <source>
        <dbReference type="Proteomes" id="UP001279734"/>
    </source>
</evidence>
<dbReference type="InterPro" id="IPR019734">
    <property type="entry name" value="TPR_rpt"/>
</dbReference>
<name>A0AAD3SN37_NEPGR</name>
<evidence type="ECO:0000256" key="1">
    <source>
        <dbReference type="PROSITE-ProRule" id="PRU00277"/>
    </source>
</evidence>
<comment type="catalytic activity">
    <reaction evidence="1">
        <text>[protein]-peptidylproline (omega=180) = [protein]-peptidylproline (omega=0)</text>
        <dbReference type="Rhea" id="RHEA:16237"/>
        <dbReference type="Rhea" id="RHEA-COMP:10747"/>
        <dbReference type="Rhea" id="RHEA-COMP:10748"/>
        <dbReference type="ChEBI" id="CHEBI:83833"/>
        <dbReference type="ChEBI" id="CHEBI:83834"/>
        <dbReference type="EC" id="5.2.1.8"/>
    </reaction>
</comment>